<evidence type="ECO:0000256" key="2">
    <source>
        <dbReference type="ARBA" id="ARBA00022692"/>
    </source>
</evidence>
<gene>
    <name evidence="6" type="ORF">AGABI1DRAFT_133046</name>
</gene>
<dbReference type="GeneID" id="18827828"/>
<dbReference type="AlphaFoldDB" id="K5WV31"/>
<dbReference type="RefSeq" id="XP_007334738.1">
    <property type="nucleotide sequence ID" value="XM_007334676.1"/>
</dbReference>
<dbReference type="InterPro" id="IPR012919">
    <property type="entry name" value="SUN_dom"/>
</dbReference>
<dbReference type="HOGENOM" id="CLU_043737_4_0_1"/>
<dbReference type="STRING" id="597362.K5WV31"/>
<dbReference type="GO" id="GO:0043495">
    <property type="term" value="F:protein-membrane adaptor activity"/>
    <property type="evidence" value="ECO:0007669"/>
    <property type="project" value="TreeGrafter"/>
</dbReference>
<evidence type="ECO:0000256" key="1">
    <source>
        <dbReference type="ARBA" id="ARBA00004370"/>
    </source>
</evidence>
<dbReference type="OMA" id="HIPLVIT"/>
<protein>
    <recommendedName>
        <fullName evidence="5">SUN domain-containing protein</fullName>
    </recommendedName>
</protein>
<dbReference type="Proteomes" id="UP000008493">
    <property type="component" value="Unassembled WGS sequence"/>
</dbReference>
<dbReference type="PANTHER" id="PTHR12911:SF8">
    <property type="entry name" value="KLAROID PROTEIN-RELATED"/>
    <property type="match status" value="1"/>
</dbReference>
<evidence type="ECO:0000259" key="5">
    <source>
        <dbReference type="PROSITE" id="PS51469"/>
    </source>
</evidence>
<dbReference type="Pfam" id="PF07738">
    <property type="entry name" value="Sad1_UNC"/>
    <property type="match status" value="2"/>
</dbReference>
<dbReference type="OrthoDB" id="342281at2759"/>
<keyword evidence="7" id="KW-1185">Reference proteome</keyword>
<dbReference type="PROSITE" id="PS51469">
    <property type="entry name" value="SUN"/>
    <property type="match status" value="1"/>
</dbReference>
<feature type="domain" description="SUN" evidence="5">
    <location>
        <begin position="26"/>
        <end position="217"/>
    </location>
</feature>
<accession>K5WV31</accession>
<keyword evidence="3" id="KW-1133">Transmembrane helix</keyword>
<dbReference type="KEGG" id="abp:AGABI1DRAFT133046"/>
<dbReference type="Gene3D" id="2.60.120.260">
    <property type="entry name" value="Galactose-binding domain-like"/>
    <property type="match status" value="1"/>
</dbReference>
<dbReference type="GO" id="GO:0034993">
    <property type="term" value="C:meiotic nuclear membrane microtubule tethering complex"/>
    <property type="evidence" value="ECO:0007669"/>
    <property type="project" value="TreeGrafter"/>
</dbReference>
<reference evidence="7" key="1">
    <citation type="journal article" date="2012" name="Proc. Natl. Acad. Sci. U.S.A.">
        <title>Genome sequence of the button mushroom Agaricus bisporus reveals mechanisms governing adaptation to a humic-rich ecological niche.</title>
        <authorList>
            <person name="Morin E."/>
            <person name="Kohler A."/>
            <person name="Baker A.R."/>
            <person name="Foulongne-Oriol M."/>
            <person name="Lombard V."/>
            <person name="Nagy L.G."/>
            <person name="Ohm R.A."/>
            <person name="Patyshakuliyeva A."/>
            <person name="Brun A."/>
            <person name="Aerts A.L."/>
            <person name="Bailey A.M."/>
            <person name="Billette C."/>
            <person name="Coutinho P.M."/>
            <person name="Deakin G."/>
            <person name="Doddapaneni H."/>
            <person name="Floudas D."/>
            <person name="Grimwood J."/>
            <person name="Hilden K."/>
            <person name="Kuees U."/>
            <person name="LaButti K.M."/>
            <person name="Lapidus A."/>
            <person name="Lindquist E.A."/>
            <person name="Lucas S.M."/>
            <person name="Murat C."/>
            <person name="Riley R.W."/>
            <person name="Salamov A.A."/>
            <person name="Schmutz J."/>
            <person name="Subramanian V."/>
            <person name="Woesten H.A.B."/>
            <person name="Xu J."/>
            <person name="Eastwood D.C."/>
            <person name="Foster G.D."/>
            <person name="Sonnenberg A.S."/>
            <person name="Cullen D."/>
            <person name="de Vries R.P."/>
            <person name="Lundell T."/>
            <person name="Hibbett D.S."/>
            <person name="Henrissat B."/>
            <person name="Burton K.S."/>
            <person name="Kerrigan R.W."/>
            <person name="Challen M.P."/>
            <person name="Grigoriev I.V."/>
            <person name="Martin F."/>
        </authorList>
    </citation>
    <scope>NUCLEOTIDE SEQUENCE [LARGE SCALE GENOMIC DNA]</scope>
    <source>
        <strain evidence="7">JB137-S8 / ATCC MYA-4627 / FGSC 10392</strain>
    </source>
</reference>
<dbReference type="EMBL" id="JH971434">
    <property type="protein sequence ID" value="EKM74613.1"/>
    <property type="molecule type" value="Genomic_DNA"/>
</dbReference>
<evidence type="ECO:0000313" key="6">
    <source>
        <dbReference type="EMBL" id="EKM74613.1"/>
    </source>
</evidence>
<keyword evidence="4" id="KW-0472">Membrane</keyword>
<evidence type="ECO:0000256" key="3">
    <source>
        <dbReference type="ARBA" id="ARBA00022989"/>
    </source>
</evidence>
<evidence type="ECO:0000313" key="7">
    <source>
        <dbReference type="Proteomes" id="UP000008493"/>
    </source>
</evidence>
<dbReference type="eggNOG" id="ENOG502RSF6">
    <property type="taxonomic scope" value="Eukaryota"/>
</dbReference>
<dbReference type="InterPro" id="IPR045119">
    <property type="entry name" value="SUN1-5"/>
</dbReference>
<sequence length="218" mass="23783">MSSLERRLDMFQDIQRTRNFAAGGDGAIVFKAFTSPAFFPSSDPSNTPYKSRPSQALPSLILDDTIAVGRCWEFAGQHGHVGIKLNENVHIRSISLDNVHASLLTSTSAHKAPRDFSLWALYEGPAIKDLPTESRPASHFLVSKPFPPGISATSQFVLLVNSSYDISAFNTRQTFEVSSSFKDAPFPPNNFIILEISSNWGASSTCVYSVGIHGETVS</sequence>
<evidence type="ECO:0000256" key="4">
    <source>
        <dbReference type="ARBA" id="ARBA00023136"/>
    </source>
</evidence>
<dbReference type="PANTHER" id="PTHR12911">
    <property type="entry name" value="SAD1/UNC-84-LIKE PROTEIN-RELATED"/>
    <property type="match status" value="1"/>
</dbReference>
<proteinExistence type="predicted"/>
<name>K5WV31_AGABU</name>
<comment type="subcellular location">
    <subcellularLocation>
        <location evidence="1">Membrane</location>
    </subcellularLocation>
</comment>
<keyword evidence="2" id="KW-0812">Transmembrane</keyword>
<organism evidence="6 7">
    <name type="scientific">Agaricus bisporus var. burnettii (strain JB137-S8 / ATCC MYA-4627 / FGSC 10392)</name>
    <name type="common">White button mushroom</name>
    <dbReference type="NCBI Taxonomy" id="597362"/>
    <lineage>
        <taxon>Eukaryota</taxon>
        <taxon>Fungi</taxon>
        <taxon>Dikarya</taxon>
        <taxon>Basidiomycota</taxon>
        <taxon>Agaricomycotina</taxon>
        <taxon>Agaricomycetes</taxon>
        <taxon>Agaricomycetidae</taxon>
        <taxon>Agaricales</taxon>
        <taxon>Agaricineae</taxon>
        <taxon>Agaricaceae</taxon>
        <taxon>Agaricus</taxon>
    </lineage>
</organism>
<dbReference type="InParanoid" id="K5WV31"/>